<accession>A0A2P2I709</accession>
<evidence type="ECO:0000313" key="2">
    <source>
        <dbReference type="EMBL" id="LAB69788.1"/>
    </source>
</evidence>
<evidence type="ECO:0000259" key="1">
    <source>
        <dbReference type="Pfam" id="PF22700"/>
    </source>
</evidence>
<reference evidence="2" key="1">
    <citation type="journal article" date="2018" name="Biosci. Biotechnol. Biochem.">
        <title>Polysaccharide hydrolase of the hadal zone amphipods Hirondellea gigas.</title>
        <authorList>
            <person name="Kobayashi H."/>
            <person name="Nagahama T."/>
            <person name="Arai W."/>
            <person name="Sasagawa Y."/>
            <person name="Umeda M."/>
            <person name="Hayashi T."/>
            <person name="Nikaido I."/>
            <person name="Watanabe H."/>
            <person name="Oguri K."/>
            <person name="Kitazato H."/>
            <person name="Fujioka K."/>
            <person name="Kido Y."/>
            <person name="Takami H."/>
        </authorList>
    </citation>
    <scope>NUCLEOTIDE SEQUENCE</scope>
    <source>
        <tissue evidence="2">Whole body</tissue>
    </source>
</reference>
<dbReference type="EMBL" id="IACF01004194">
    <property type="protein sequence ID" value="LAB69788.1"/>
    <property type="molecule type" value="mRNA"/>
</dbReference>
<organism evidence="2">
    <name type="scientific">Hirondellea gigas</name>
    <dbReference type="NCBI Taxonomy" id="1518452"/>
    <lineage>
        <taxon>Eukaryota</taxon>
        <taxon>Metazoa</taxon>
        <taxon>Ecdysozoa</taxon>
        <taxon>Arthropoda</taxon>
        <taxon>Crustacea</taxon>
        <taxon>Multicrustacea</taxon>
        <taxon>Malacostraca</taxon>
        <taxon>Eumalacostraca</taxon>
        <taxon>Peracarida</taxon>
        <taxon>Amphipoda</taxon>
        <taxon>Amphilochidea</taxon>
        <taxon>Lysianassida</taxon>
        <taxon>Lysianassidira</taxon>
        <taxon>Lysianassoidea</taxon>
        <taxon>Lysianassidae</taxon>
        <taxon>Hirondellea</taxon>
    </lineage>
</organism>
<proteinExistence type="evidence at transcript level"/>
<sequence length="199" mass="21519">MDTHKYYIVTATAPVNIAVIKYWGKRDEHLILPLNDSISFTLSQSQLCATTTACISPAFTHDAFWLNGKEESFQNPRIQNCLKEIRCRGKKRSTDGASGGDDRTSWRVHICSCNNFPSAAGLASSAAGYAAMVVAVAEVYGVSAMDLSIAARQGSGSACRSVLGGLVRWIKGEKPDGSDSFARQLVPPDYWGDLHDTAL</sequence>
<dbReference type="NCBIfam" id="TIGR01240">
    <property type="entry name" value="mevDPdecarb"/>
    <property type="match status" value="1"/>
</dbReference>
<dbReference type="SUPFAM" id="SSF54211">
    <property type="entry name" value="Ribosomal protein S5 domain 2-like"/>
    <property type="match status" value="1"/>
</dbReference>
<dbReference type="InterPro" id="IPR020568">
    <property type="entry name" value="Ribosomal_Su5_D2-typ_SF"/>
</dbReference>
<dbReference type="Pfam" id="PF22700">
    <property type="entry name" value="MVD-like_N"/>
    <property type="match status" value="1"/>
</dbReference>
<dbReference type="AlphaFoldDB" id="A0A2P2I709"/>
<dbReference type="GO" id="GO:0005829">
    <property type="term" value="C:cytosol"/>
    <property type="evidence" value="ECO:0007669"/>
    <property type="project" value="InterPro"/>
</dbReference>
<dbReference type="GO" id="GO:0019287">
    <property type="term" value="P:isopentenyl diphosphate biosynthetic process, mevalonate pathway"/>
    <property type="evidence" value="ECO:0007669"/>
    <property type="project" value="InterPro"/>
</dbReference>
<protein>
    <submittedName>
        <fullName evidence="2">Diphosphomevalonate decarboxylase-like</fullName>
    </submittedName>
</protein>
<dbReference type="GO" id="GO:0004163">
    <property type="term" value="F:diphosphomevalonate decarboxylase activity"/>
    <property type="evidence" value="ECO:0007669"/>
    <property type="project" value="InterPro"/>
</dbReference>
<dbReference type="PANTHER" id="PTHR10977">
    <property type="entry name" value="DIPHOSPHOMEVALONATE DECARBOXYLASE"/>
    <property type="match status" value="1"/>
</dbReference>
<dbReference type="InterPro" id="IPR053859">
    <property type="entry name" value="MVD-like_N"/>
</dbReference>
<dbReference type="Gene3D" id="3.30.230.10">
    <property type="match status" value="1"/>
</dbReference>
<dbReference type="FunFam" id="3.30.230.10:FF:000080">
    <property type="entry name" value="Diphosphomevalonate decarboxylase"/>
    <property type="match status" value="1"/>
</dbReference>
<dbReference type="InterPro" id="IPR014721">
    <property type="entry name" value="Ribsml_uS5_D2-typ_fold_subgr"/>
</dbReference>
<dbReference type="InterPro" id="IPR029765">
    <property type="entry name" value="Mev_diP_decarb"/>
</dbReference>
<name>A0A2P2I709_9CRUS</name>
<dbReference type="PANTHER" id="PTHR10977:SF3">
    <property type="entry name" value="DIPHOSPHOMEVALONATE DECARBOXYLASE"/>
    <property type="match status" value="1"/>
</dbReference>
<feature type="domain" description="Diphosphomevalonate decarboxylase-like N-terminal" evidence="1">
    <location>
        <begin position="13"/>
        <end position="182"/>
    </location>
</feature>